<name>A0A9Q1F1E3_SYNKA</name>
<dbReference type="EMBL" id="JAINUF010000010">
    <property type="protein sequence ID" value="KAJ8349090.1"/>
    <property type="molecule type" value="Genomic_DNA"/>
</dbReference>
<evidence type="ECO:0000313" key="3">
    <source>
        <dbReference type="Proteomes" id="UP001152622"/>
    </source>
</evidence>
<feature type="compositionally biased region" description="Low complexity" evidence="1">
    <location>
        <begin position="63"/>
        <end position="79"/>
    </location>
</feature>
<evidence type="ECO:0000313" key="2">
    <source>
        <dbReference type="EMBL" id="KAJ8349090.1"/>
    </source>
</evidence>
<proteinExistence type="predicted"/>
<dbReference type="Proteomes" id="UP001152622">
    <property type="component" value="Chromosome 10"/>
</dbReference>
<dbReference type="AlphaFoldDB" id="A0A9Q1F1E3"/>
<evidence type="ECO:0000256" key="1">
    <source>
        <dbReference type="SAM" id="MobiDB-lite"/>
    </source>
</evidence>
<comment type="caution">
    <text evidence="2">The sequence shown here is derived from an EMBL/GenBank/DDBJ whole genome shotgun (WGS) entry which is preliminary data.</text>
</comment>
<keyword evidence="3" id="KW-1185">Reference proteome</keyword>
<feature type="region of interest" description="Disordered" evidence="1">
    <location>
        <begin position="44"/>
        <end position="98"/>
    </location>
</feature>
<organism evidence="2 3">
    <name type="scientific">Synaphobranchus kaupii</name>
    <name type="common">Kaup's arrowtooth eel</name>
    <dbReference type="NCBI Taxonomy" id="118154"/>
    <lineage>
        <taxon>Eukaryota</taxon>
        <taxon>Metazoa</taxon>
        <taxon>Chordata</taxon>
        <taxon>Craniata</taxon>
        <taxon>Vertebrata</taxon>
        <taxon>Euteleostomi</taxon>
        <taxon>Actinopterygii</taxon>
        <taxon>Neopterygii</taxon>
        <taxon>Teleostei</taxon>
        <taxon>Anguilliformes</taxon>
        <taxon>Synaphobranchidae</taxon>
        <taxon>Synaphobranchus</taxon>
    </lineage>
</organism>
<gene>
    <name evidence="2" type="ORF">SKAU_G00276790</name>
</gene>
<sequence length="117" mass="13403">MPRVTRLPWVHCAKHINQSKRCYQVSKHFCCLIHLPSPRFIAPISPNPVQGAPPCNTRHRSQASEQQQQIQNQVPEPEQSLVGLTRKEGLSAPTTRRLNNQIPETAIELFQKDLYSR</sequence>
<reference evidence="2" key="1">
    <citation type="journal article" date="2023" name="Science">
        <title>Genome structures resolve the early diversification of teleost fishes.</title>
        <authorList>
            <person name="Parey E."/>
            <person name="Louis A."/>
            <person name="Montfort J."/>
            <person name="Bouchez O."/>
            <person name="Roques C."/>
            <person name="Iampietro C."/>
            <person name="Lluch J."/>
            <person name="Castinel A."/>
            <person name="Donnadieu C."/>
            <person name="Desvignes T."/>
            <person name="Floi Bucao C."/>
            <person name="Jouanno E."/>
            <person name="Wen M."/>
            <person name="Mejri S."/>
            <person name="Dirks R."/>
            <person name="Jansen H."/>
            <person name="Henkel C."/>
            <person name="Chen W.J."/>
            <person name="Zahm M."/>
            <person name="Cabau C."/>
            <person name="Klopp C."/>
            <person name="Thompson A.W."/>
            <person name="Robinson-Rechavi M."/>
            <person name="Braasch I."/>
            <person name="Lecointre G."/>
            <person name="Bobe J."/>
            <person name="Postlethwait J.H."/>
            <person name="Berthelot C."/>
            <person name="Roest Crollius H."/>
            <person name="Guiguen Y."/>
        </authorList>
    </citation>
    <scope>NUCLEOTIDE SEQUENCE</scope>
    <source>
        <strain evidence="2">WJC10195</strain>
    </source>
</reference>
<protein>
    <submittedName>
        <fullName evidence="2">Uncharacterized protein</fullName>
    </submittedName>
</protein>
<accession>A0A9Q1F1E3</accession>